<dbReference type="GO" id="GO:0015031">
    <property type="term" value="P:protein transport"/>
    <property type="evidence" value="ECO:0007669"/>
    <property type="project" value="UniProtKB-KW"/>
</dbReference>
<evidence type="ECO:0000313" key="9">
    <source>
        <dbReference type="Proteomes" id="UP000663866"/>
    </source>
</evidence>
<protein>
    <submittedName>
        <fullName evidence="7">Uncharacterized protein</fullName>
    </submittedName>
</protein>
<dbReference type="GO" id="GO:0003735">
    <property type="term" value="F:structural constituent of ribosome"/>
    <property type="evidence" value="ECO:0007669"/>
    <property type="project" value="InterPro"/>
</dbReference>
<organism evidence="7 8">
    <name type="scientific">Rotaria magnacalcarata</name>
    <dbReference type="NCBI Taxonomy" id="392030"/>
    <lineage>
        <taxon>Eukaryota</taxon>
        <taxon>Metazoa</taxon>
        <taxon>Spiralia</taxon>
        <taxon>Gnathifera</taxon>
        <taxon>Rotifera</taxon>
        <taxon>Eurotatoria</taxon>
        <taxon>Bdelloidea</taxon>
        <taxon>Philodinida</taxon>
        <taxon>Philodinidae</taxon>
        <taxon>Rotaria</taxon>
    </lineage>
</organism>
<dbReference type="GO" id="GO:0016192">
    <property type="term" value="P:vesicle-mediated transport"/>
    <property type="evidence" value="ECO:0007669"/>
    <property type="project" value="InterPro"/>
</dbReference>
<evidence type="ECO:0000256" key="3">
    <source>
        <dbReference type="ARBA" id="ARBA00022927"/>
    </source>
</evidence>
<dbReference type="Gene3D" id="3.90.830.10">
    <property type="entry name" value="Syntaxin Binding Protein 1, Chain A, domain 2"/>
    <property type="match status" value="1"/>
</dbReference>
<dbReference type="InterPro" id="IPR001619">
    <property type="entry name" value="Sec1-like"/>
</dbReference>
<dbReference type="EMBL" id="CAJOBG010003313">
    <property type="protein sequence ID" value="CAF4056717.1"/>
    <property type="molecule type" value="Genomic_DNA"/>
</dbReference>
<dbReference type="GO" id="GO:1990904">
    <property type="term" value="C:ribonucleoprotein complex"/>
    <property type="evidence" value="ECO:0007669"/>
    <property type="project" value="UniProtKB-KW"/>
</dbReference>
<evidence type="ECO:0000313" key="6">
    <source>
        <dbReference type="EMBL" id="CAF4056717.1"/>
    </source>
</evidence>
<name>A0A819TU68_9BILA</name>
<comment type="similarity">
    <text evidence="1">Belongs to the STXBP/unc-18/SEC1 family.</text>
</comment>
<dbReference type="InterPro" id="IPR036870">
    <property type="entry name" value="Ribosomal_bS18_sf"/>
</dbReference>
<dbReference type="Gene3D" id="3.40.50.1910">
    <property type="match status" value="1"/>
</dbReference>
<keyword evidence="5" id="KW-0687">Ribonucleoprotein</keyword>
<dbReference type="Proteomes" id="UP000663866">
    <property type="component" value="Unassembled WGS sequence"/>
</dbReference>
<keyword evidence="9" id="KW-1185">Reference proteome</keyword>
<evidence type="ECO:0000256" key="1">
    <source>
        <dbReference type="ARBA" id="ARBA00009884"/>
    </source>
</evidence>
<dbReference type="Gene3D" id="4.10.640.10">
    <property type="entry name" value="Ribosomal protein S18"/>
    <property type="match status" value="1"/>
</dbReference>
<evidence type="ECO:0000256" key="2">
    <source>
        <dbReference type="ARBA" id="ARBA00022448"/>
    </source>
</evidence>
<gene>
    <name evidence="6" type="ORF">OVN521_LOCUS18342</name>
    <name evidence="7" type="ORF">UXM345_LOCUS21232</name>
</gene>
<dbReference type="InterPro" id="IPR036045">
    <property type="entry name" value="Sec1-like_sf"/>
</dbReference>
<dbReference type="InterPro" id="IPR027482">
    <property type="entry name" value="Sec1-like_dom2"/>
</dbReference>
<reference evidence="7" key="1">
    <citation type="submission" date="2021-02" db="EMBL/GenBank/DDBJ databases">
        <authorList>
            <person name="Nowell W R."/>
        </authorList>
    </citation>
    <scope>NUCLEOTIDE SEQUENCE</scope>
</reference>
<dbReference type="FunFam" id="3.40.50.2060:FF:000001">
    <property type="entry name" value="syntaxin-binding protein 1 isoform X2"/>
    <property type="match status" value="1"/>
</dbReference>
<dbReference type="InterPro" id="IPR043127">
    <property type="entry name" value="Sec-1-like_dom3a"/>
</dbReference>
<dbReference type="Gene3D" id="1.25.40.60">
    <property type="match status" value="1"/>
</dbReference>
<dbReference type="SUPFAM" id="SSF46911">
    <property type="entry name" value="Ribosomal protein S18"/>
    <property type="match status" value="1"/>
</dbReference>
<dbReference type="PANTHER" id="PTHR11679">
    <property type="entry name" value="VESICLE PROTEIN SORTING-ASSOCIATED"/>
    <property type="match status" value="1"/>
</dbReference>
<dbReference type="EMBL" id="CAJOBF010003287">
    <property type="protein sequence ID" value="CAF4083656.1"/>
    <property type="molecule type" value="Genomic_DNA"/>
</dbReference>
<sequence length="803" mass="92271">MTTSNLQKLVGIKLISEMLRCDSVRQKERGDWKVLVMDRLATRIISASCKMHDIMSEGITIVEDIMKRREPLGMLEAVYFIQPNEKSVNELINDFDKSHALIPKYKAAHVFFTEACNSELFTKLTQSKCAKYIKTLREVNIAFLPYERQAFTLDSPDTFYITYNSTPVPQRAAHLDVIAEQIATLCATLGEYPTIRYRADNEKVTEFAHAVQQKLNQYKADDATMGEGVDKAKSILLLLDRGFDAVSPLLHELTFQAMAHDLLKIENDVFEYEVQTPGADQKLNPVQKQKVLLDENDELWTELRHQHIAVVTQSITKKIKDFAVQKRVKESDRTERTTMKDLSLMIKKMPQYQKELNAYALHFNIAEQCMNAYNRDSGEKLCSVEQNLVMGVDAEGERIKDHMRNIVPLLLDTAITVEDKLRIIMLYILHKNGITDENLNKLLSHAFIPSEKKNIITNLQYLNLQILQDQSRHDNGVSPDLGRATALHVASELFIKSSGGGRRKNIPQLRKERSEPTYTNSRWTPYVKDILEDIIDDKLDSRQFPSIGGQKTLPIAPTLQSTREYPGWMQSRRGAIRSGPRIIVFILGGVAYNELRCAYEVTQSNLKKYEVFIGGDQILTPKQFLRNLEMKLRQDDEQLRLINTNFLLSSSKRLFHLTQPVGLKKITEKIEGNVITYEGEYIDDNEKNVLKLSGPEEVCIWCKLDRRSIHIQHTDVLVLRQYLRKDGTIIPPEISGLCPKQNEKLHTLIRHARMTGLISYPTVAVTKREPLLVDPTLRPEFERNNSYWEKYEVLQKRGHYLGP</sequence>
<proteinExistence type="inferred from homology"/>
<keyword evidence="4" id="KW-0689">Ribosomal protein</keyword>
<evidence type="ECO:0000313" key="8">
    <source>
        <dbReference type="Proteomes" id="UP000663842"/>
    </source>
</evidence>
<keyword evidence="3" id="KW-0653">Protein transport</keyword>
<dbReference type="InterPro" id="IPR001648">
    <property type="entry name" value="Ribosomal_bS18"/>
</dbReference>
<evidence type="ECO:0000256" key="4">
    <source>
        <dbReference type="ARBA" id="ARBA00022980"/>
    </source>
</evidence>
<accession>A0A819TU68</accession>
<comment type="caution">
    <text evidence="7">The sequence shown here is derived from an EMBL/GenBank/DDBJ whole genome shotgun (WGS) entry which is preliminary data.</text>
</comment>
<dbReference type="GO" id="GO:0005840">
    <property type="term" value="C:ribosome"/>
    <property type="evidence" value="ECO:0007669"/>
    <property type="project" value="UniProtKB-KW"/>
</dbReference>
<evidence type="ECO:0000313" key="7">
    <source>
        <dbReference type="EMBL" id="CAF4083656.1"/>
    </source>
</evidence>
<dbReference type="GO" id="GO:0006412">
    <property type="term" value="P:translation"/>
    <property type="evidence" value="ECO:0007669"/>
    <property type="project" value="InterPro"/>
</dbReference>
<dbReference type="Pfam" id="PF00995">
    <property type="entry name" value="Sec1"/>
    <property type="match status" value="1"/>
</dbReference>
<evidence type="ECO:0000256" key="5">
    <source>
        <dbReference type="ARBA" id="ARBA00023274"/>
    </source>
</evidence>
<dbReference type="Proteomes" id="UP000663842">
    <property type="component" value="Unassembled WGS sequence"/>
</dbReference>
<dbReference type="InterPro" id="IPR043154">
    <property type="entry name" value="Sec-1-like_dom1"/>
</dbReference>
<dbReference type="SUPFAM" id="SSF56815">
    <property type="entry name" value="Sec1/munc18-like (SM) proteins"/>
    <property type="match status" value="1"/>
</dbReference>
<dbReference type="AlphaFoldDB" id="A0A819TU68"/>
<dbReference type="Pfam" id="PF01084">
    <property type="entry name" value="Ribosomal_S18"/>
    <property type="match status" value="1"/>
</dbReference>
<dbReference type="Gene3D" id="3.40.50.2060">
    <property type="match status" value="1"/>
</dbReference>
<keyword evidence="2" id="KW-0813">Transport</keyword>